<evidence type="ECO:0000313" key="3">
    <source>
        <dbReference type="Proteomes" id="UP000593571"/>
    </source>
</evidence>
<evidence type="ECO:0000313" key="2">
    <source>
        <dbReference type="EMBL" id="KAF6401544.1"/>
    </source>
</evidence>
<gene>
    <name evidence="2" type="ORF">HJG63_009605</name>
</gene>
<sequence length="124" mass="13685">MNIVERLPSRETSENPSEAQYKYDGVQASPGPWPRGPGLNRPSLLPLGLPPNRSPVYPKKDVFSPASSHSQNLSLKLWPGPRPPRVGDFRRQCGRAARGRGWRDLEALAHLLSLWNLTLLGGIG</sequence>
<dbReference type="EMBL" id="JACASE010000016">
    <property type="protein sequence ID" value="KAF6401544.1"/>
    <property type="molecule type" value="Genomic_DNA"/>
</dbReference>
<evidence type="ECO:0000256" key="1">
    <source>
        <dbReference type="SAM" id="MobiDB-lite"/>
    </source>
</evidence>
<comment type="caution">
    <text evidence="2">The sequence shown here is derived from an EMBL/GenBank/DDBJ whole genome shotgun (WGS) entry which is preliminary data.</text>
</comment>
<reference evidence="2 3" key="1">
    <citation type="journal article" date="2020" name="Nature">
        <title>Six reference-quality genomes reveal evolution of bat adaptations.</title>
        <authorList>
            <person name="Jebb D."/>
            <person name="Huang Z."/>
            <person name="Pippel M."/>
            <person name="Hughes G.M."/>
            <person name="Lavrichenko K."/>
            <person name="Devanna P."/>
            <person name="Winkler S."/>
            <person name="Jermiin L.S."/>
            <person name="Skirmuntt E.C."/>
            <person name="Katzourakis A."/>
            <person name="Burkitt-Gray L."/>
            <person name="Ray D.A."/>
            <person name="Sullivan K.A.M."/>
            <person name="Roscito J.G."/>
            <person name="Kirilenko B.M."/>
            <person name="Davalos L.M."/>
            <person name="Corthals A.P."/>
            <person name="Power M.L."/>
            <person name="Jones G."/>
            <person name="Ransome R.D."/>
            <person name="Dechmann D.K.N."/>
            <person name="Locatelli A.G."/>
            <person name="Puechmaille S.J."/>
            <person name="Fedrigo O."/>
            <person name="Jarvis E.D."/>
            <person name="Hiller M."/>
            <person name="Vernes S.C."/>
            <person name="Myers E.W."/>
            <person name="Teeling E.C."/>
        </authorList>
    </citation>
    <scope>NUCLEOTIDE SEQUENCE [LARGE SCALE GENOMIC DNA]</scope>
    <source>
        <strain evidence="2">MRouAeg1</strain>
        <tissue evidence="2">Muscle</tissue>
    </source>
</reference>
<protein>
    <submittedName>
        <fullName evidence="2">Uncharacterized protein</fullName>
    </submittedName>
</protein>
<accession>A0A7J8BS22</accession>
<dbReference type="AlphaFoldDB" id="A0A7J8BS22"/>
<proteinExistence type="predicted"/>
<dbReference type="Proteomes" id="UP000593571">
    <property type="component" value="Unassembled WGS sequence"/>
</dbReference>
<feature type="region of interest" description="Disordered" evidence="1">
    <location>
        <begin position="1"/>
        <end position="44"/>
    </location>
</feature>
<name>A0A7J8BS22_ROUAE</name>
<feature type="region of interest" description="Disordered" evidence="1">
    <location>
        <begin position="56"/>
        <end position="86"/>
    </location>
</feature>
<organism evidence="2 3">
    <name type="scientific">Rousettus aegyptiacus</name>
    <name type="common">Egyptian fruit bat</name>
    <name type="synonym">Pteropus aegyptiacus</name>
    <dbReference type="NCBI Taxonomy" id="9407"/>
    <lineage>
        <taxon>Eukaryota</taxon>
        <taxon>Metazoa</taxon>
        <taxon>Chordata</taxon>
        <taxon>Craniata</taxon>
        <taxon>Vertebrata</taxon>
        <taxon>Euteleostomi</taxon>
        <taxon>Mammalia</taxon>
        <taxon>Eutheria</taxon>
        <taxon>Laurasiatheria</taxon>
        <taxon>Chiroptera</taxon>
        <taxon>Yinpterochiroptera</taxon>
        <taxon>Pteropodoidea</taxon>
        <taxon>Pteropodidae</taxon>
        <taxon>Rousettinae</taxon>
        <taxon>Rousettus</taxon>
    </lineage>
</organism>
<feature type="compositionally biased region" description="Polar residues" evidence="1">
    <location>
        <begin position="65"/>
        <end position="74"/>
    </location>
</feature>
<keyword evidence="3" id="KW-1185">Reference proteome</keyword>